<feature type="region of interest" description="Disordered" evidence="1">
    <location>
        <begin position="341"/>
        <end position="401"/>
    </location>
</feature>
<evidence type="ECO:0000313" key="2">
    <source>
        <dbReference type="EMBL" id="KOO21168.1"/>
    </source>
</evidence>
<dbReference type="EMBL" id="JWZX01003385">
    <property type="protein sequence ID" value="KOO21168.1"/>
    <property type="molecule type" value="Genomic_DNA"/>
</dbReference>
<feature type="compositionally biased region" description="Low complexity" evidence="1">
    <location>
        <begin position="374"/>
        <end position="392"/>
    </location>
</feature>
<reference evidence="3" key="1">
    <citation type="journal article" date="2015" name="PLoS Genet.">
        <title>Genome Sequence and Transcriptome Analyses of Chrysochromulina tobin: Metabolic Tools for Enhanced Algal Fitness in the Prominent Order Prymnesiales (Haptophyceae).</title>
        <authorList>
            <person name="Hovde B.T."/>
            <person name="Deodato C.R."/>
            <person name="Hunsperger H.M."/>
            <person name="Ryken S.A."/>
            <person name="Yost W."/>
            <person name="Jha R.K."/>
            <person name="Patterson J."/>
            <person name="Monnat R.J. Jr."/>
            <person name="Barlow S.B."/>
            <person name="Starkenburg S.R."/>
            <person name="Cattolico R.A."/>
        </authorList>
    </citation>
    <scope>NUCLEOTIDE SEQUENCE</scope>
    <source>
        <strain evidence="3">CCMP291</strain>
    </source>
</reference>
<dbReference type="AlphaFoldDB" id="A0A0M0J4L6"/>
<evidence type="ECO:0000256" key="1">
    <source>
        <dbReference type="SAM" id="MobiDB-lite"/>
    </source>
</evidence>
<proteinExistence type="predicted"/>
<evidence type="ECO:0000313" key="3">
    <source>
        <dbReference type="Proteomes" id="UP000037460"/>
    </source>
</evidence>
<feature type="compositionally biased region" description="Basic residues" evidence="1">
    <location>
        <begin position="342"/>
        <end position="351"/>
    </location>
</feature>
<dbReference type="Proteomes" id="UP000037460">
    <property type="component" value="Unassembled WGS sequence"/>
</dbReference>
<accession>A0A0M0J4L6</accession>
<dbReference type="PROSITE" id="PS50096">
    <property type="entry name" value="IQ"/>
    <property type="match status" value="1"/>
</dbReference>
<organism evidence="2 3">
    <name type="scientific">Chrysochromulina tobinii</name>
    <dbReference type="NCBI Taxonomy" id="1460289"/>
    <lineage>
        <taxon>Eukaryota</taxon>
        <taxon>Haptista</taxon>
        <taxon>Haptophyta</taxon>
        <taxon>Prymnesiophyceae</taxon>
        <taxon>Prymnesiales</taxon>
        <taxon>Chrysochromulinaceae</taxon>
        <taxon>Chrysochromulina</taxon>
    </lineage>
</organism>
<comment type="caution">
    <text evidence="2">The sequence shown here is derived from an EMBL/GenBank/DDBJ whole genome shotgun (WGS) entry which is preliminary data.</text>
</comment>
<name>A0A0M0J4L6_9EUKA</name>
<keyword evidence="3" id="KW-1185">Reference proteome</keyword>
<sequence length="401" mass="42851">MEVARMENELFGVSDIEAAANEAIQNTLGGSSEASKLASRVLSAATTRMAAQRAKAATKIEAVCRGKHARKEVAEGLTRQQLKLQRYVAFTGGEAGMGGLLSGGTDSFLIWAATRPTVAYPEVILNDLFSQRKTCVARLRTNSDLTRLLRNGDYYVAVPEQGGEGGAGAGPLLTYKQASDATVPGSAEAKAAITAVVAHESANAYDNSHKPWRVPANTKSAPPVYKGQHLLLRCWAIESHAEFGSAWRSPNMGSHLVTPNMQKACGIEVHDASDVQRLYDRLYPDDDLTEILPKPDAVICHVVELVAELSLPHEATAASTRDYRVTKALEPSTQAILASKEKAKKKKKKVLKALPEPLPSGAVAAPEPPPSKRSPTTSMTAAKSPTAKATPKATPPPSFRR</sequence>
<gene>
    <name evidence="2" type="ORF">Ctob_000102</name>
</gene>
<protein>
    <submittedName>
        <fullName evidence="2">Uncharacterized protein</fullName>
    </submittedName>
</protein>